<evidence type="ECO:0000313" key="3">
    <source>
        <dbReference type="Proteomes" id="UP001150941"/>
    </source>
</evidence>
<dbReference type="Proteomes" id="UP001150941">
    <property type="component" value="Unassembled WGS sequence"/>
</dbReference>
<dbReference type="OrthoDB" id="9991235at2759"/>
<gene>
    <name evidence="2" type="ORF">N7468_000583</name>
</gene>
<dbReference type="Pfam" id="PF01966">
    <property type="entry name" value="HD"/>
    <property type="match status" value="1"/>
</dbReference>
<dbReference type="SMART" id="SM00471">
    <property type="entry name" value="HDc"/>
    <property type="match status" value="1"/>
</dbReference>
<dbReference type="SUPFAM" id="SSF109604">
    <property type="entry name" value="HD-domain/PDEase-like"/>
    <property type="match status" value="1"/>
</dbReference>
<reference evidence="2" key="1">
    <citation type="submission" date="2022-11" db="EMBL/GenBank/DDBJ databases">
        <authorList>
            <person name="Petersen C."/>
        </authorList>
    </citation>
    <scope>NUCLEOTIDE SEQUENCE</scope>
    <source>
        <strain evidence="2">IBT 19713</strain>
    </source>
</reference>
<dbReference type="GO" id="GO:0008832">
    <property type="term" value="F:dGTPase activity"/>
    <property type="evidence" value="ECO:0007669"/>
    <property type="project" value="TreeGrafter"/>
</dbReference>
<reference evidence="2" key="2">
    <citation type="journal article" date="2023" name="IMA Fungus">
        <title>Comparative genomic study of the Penicillium genus elucidates a diverse pangenome and 15 lateral gene transfer events.</title>
        <authorList>
            <person name="Petersen C."/>
            <person name="Sorensen T."/>
            <person name="Nielsen M.R."/>
            <person name="Sondergaard T.E."/>
            <person name="Sorensen J.L."/>
            <person name="Fitzpatrick D.A."/>
            <person name="Frisvad J.C."/>
            <person name="Nielsen K.L."/>
        </authorList>
    </citation>
    <scope>NUCLEOTIDE SEQUENCE</scope>
    <source>
        <strain evidence="2">IBT 19713</strain>
    </source>
</reference>
<evidence type="ECO:0000259" key="1">
    <source>
        <dbReference type="SMART" id="SM00471"/>
    </source>
</evidence>
<dbReference type="GO" id="GO:0006203">
    <property type="term" value="P:dGTP catabolic process"/>
    <property type="evidence" value="ECO:0007669"/>
    <property type="project" value="TreeGrafter"/>
</dbReference>
<protein>
    <recommendedName>
        <fullName evidence="1">HD/PDEase domain-containing protein</fullName>
    </recommendedName>
</protein>
<sequence length="338" mass="37399">MTVTRVGVFQTLQVIGTTVIIRDDLYGEHTVTEPVLVELLQSPELARLQGVCQHGVTSFFGHTPKVTRFEHSVGALLLVRKVGASVAEQVTALLHDISHTAFSHVMDYALSKPGEGSFHEVHKLRYLSTTSLPRIIADHGLETHKVFEEELFPLVEQPSPRLCADRLDYSLRDTVAFGKLDIQVAREVFSTLRAAPSVSSPDRVLVLDDPQLALKLARAYLAADEFAWSNLGHVDMYIEAGRLIREAVETGLIQEQWLWTMSDQALWDYLHQHGSPKMSRDMKALETRPLPSGEGLKLPPAYQDPNTGSRYLPRPAKAALAAVKGAFWLGFGAQAICG</sequence>
<dbReference type="EMBL" id="JAPQKS010000001">
    <property type="protein sequence ID" value="KAJ5249132.1"/>
    <property type="molecule type" value="Genomic_DNA"/>
</dbReference>
<organism evidence="2 3">
    <name type="scientific">Penicillium chermesinum</name>
    <dbReference type="NCBI Taxonomy" id="63820"/>
    <lineage>
        <taxon>Eukaryota</taxon>
        <taxon>Fungi</taxon>
        <taxon>Dikarya</taxon>
        <taxon>Ascomycota</taxon>
        <taxon>Pezizomycotina</taxon>
        <taxon>Eurotiomycetes</taxon>
        <taxon>Eurotiomycetidae</taxon>
        <taxon>Eurotiales</taxon>
        <taxon>Aspergillaceae</taxon>
        <taxon>Penicillium</taxon>
    </lineage>
</organism>
<dbReference type="InterPro" id="IPR006674">
    <property type="entry name" value="HD_domain"/>
</dbReference>
<evidence type="ECO:0000313" key="2">
    <source>
        <dbReference type="EMBL" id="KAJ5249132.1"/>
    </source>
</evidence>
<dbReference type="PANTHER" id="PTHR11373">
    <property type="entry name" value="DEOXYNUCLEOSIDE TRIPHOSPHATE TRIPHOSPHOHYDROLASE"/>
    <property type="match status" value="1"/>
</dbReference>
<dbReference type="InterPro" id="IPR050135">
    <property type="entry name" value="dGTPase-like"/>
</dbReference>
<dbReference type="GeneID" id="83197183"/>
<dbReference type="PANTHER" id="PTHR11373:SF4">
    <property type="entry name" value="DEOXYNUCLEOSIDE TRIPHOSPHATE TRIPHOSPHOHYDROLASE SAMHD1"/>
    <property type="match status" value="1"/>
</dbReference>
<accession>A0A9W9PKJ5</accession>
<dbReference type="GO" id="GO:0005634">
    <property type="term" value="C:nucleus"/>
    <property type="evidence" value="ECO:0007669"/>
    <property type="project" value="TreeGrafter"/>
</dbReference>
<comment type="caution">
    <text evidence="2">The sequence shown here is derived from an EMBL/GenBank/DDBJ whole genome shotgun (WGS) entry which is preliminary data.</text>
</comment>
<dbReference type="RefSeq" id="XP_058335911.1">
    <property type="nucleotide sequence ID" value="XM_058469880.1"/>
</dbReference>
<dbReference type="CDD" id="cd00077">
    <property type="entry name" value="HDc"/>
    <property type="match status" value="1"/>
</dbReference>
<name>A0A9W9PKJ5_9EURO</name>
<dbReference type="AlphaFoldDB" id="A0A9W9PKJ5"/>
<keyword evidence="3" id="KW-1185">Reference proteome</keyword>
<feature type="domain" description="HD/PDEase" evidence="1">
    <location>
        <begin position="64"/>
        <end position="179"/>
    </location>
</feature>
<dbReference type="InterPro" id="IPR003607">
    <property type="entry name" value="HD/PDEase_dom"/>
</dbReference>
<proteinExistence type="predicted"/>
<dbReference type="Gene3D" id="1.10.3210.10">
    <property type="entry name" value="Hypothetical protein af1432"/>
    <property type="match status" value="1"/>
</dbReference>